<gene>
    <name evidence="2" type="ORF">HG66A1_27180</name>
</gene>
<feature type="region of interest" description="Disordered" evidence="1">
    <location>
        <begin position="100"/>
        <end position="119"/>
    </location>
</feature>
<evidence type="ECO:0000256" key="1">
    <source>
        <dbReference type="SAM" id="MobiDB-lite"/>
    </source>
</evidence>
<organism evidence="2 3">
    <name type="scientific">Gimesia chilikensis</name>
    <dbReference type="NCBI Taxonomy" id="2605989"/>
    <lineage>
        <taxon>Bacteria</taxon>
        <taxon>Pseudomonadati</taxon>
        <taxon>Planctomycetota</taxon>
        <taxon>Planctomycetia</taxon>
        <taxon>Planctomycetales</taxon>
        <taxon>Planctomycetaceae</taxon>
        <taxon>Gimesia</taxon>
    </lineage>
</organism>
<dbReference type="OrthoDB" id="290002at2"/>
<dbReference type="Proteomes" id="UP000320421">
    <property type="component" value="Chromosome"/>
</dbReference>
<evidence type="ECO:0000313" key="2">
    <source>
        <dbReference type="EMBL" id="QDT20927.1"/>
    </source>
</evidence>
<sequence>MGASGWVAYCAYESDVARAFQQLRQAVFERRDYSLPGDLLDGLDDATLNQSAPPTQDLQKLLKISQALDQALGGMGFDTKDTEKQTRSVEKLLGKMEQHGFASAARETLQPSQTPPPASIDELLEQCAEAGTHSLLDIDHLSPTPEPGAATPLSEADLQTLFGTTTPAKAAVETAVTAGTLHDHCARWQAVYCAVYAEGTPVEYVFVGVSGD</sequence>
<evidence type="ECO:0000313" key="3">
    <source>
        <dbReference type="Proteomes" id="UP000320421"/>
    </source>
</evidence>
<dbReference type="EMBL" id="CP036266">
    <property type="protein sequence ID" value="QDT20927.1"/>
    <property type="molecule type" value="Genomic_DNA"/>
</dbReference>
<proteinExistence type="predicted"/>
<protein>
    <submittedName>
        <fullName evidence="2">Uncharacterized protein</fullName>
    </submittedName>
</protein>
<keyword evidence="3" id="KW-1185">Reference proteome</keyword>
<reference evidence="2 3" key="1">
    <citation type="submission" date="2019-02" db="EMBL/GenBank/DDBJ databases">
        <title>Deep-cultivation of Planctomycetes and their phenomic and genomic characterization uncovers novel biology.</title>
        <authorList>
            <person name="Wiegand S."/>
            <person name="Jogler M."/>
            <person name="Boedeker C."/>
            <person name="Pinto D."/>
            <person name="Vollmers J."/>
            <person name="Rivas-Marin E."/>
            <person name="Kohn T."/>
            <person name="Peeters S.H."/>
            <person name="Heuer A."/>
            <person name="Rast P."/>
            <person name="Oberbeckmann S."/>
            <person name="Bunk B."/>
            <person name="Jeske O."/>
            <person name="Meyerdierks A."/>
            <person name="Storesund J.E."/>
            <person name="Kallscheuer N."/>
            <person name="Luecker S."/>
            <person name="Lage O.M."/>
            <person name="Pohl T."/>
            <person name="Merkel B.J."/>
            <person name="Hornburger P."/>
            <person name="Mueller R.-W."/>
            <person name="Bruemmer F."/>
            <person name="Labrenz M."/>
            <person name="Spormann A.M."/>
            <person name="Op den Camp H."/>
            <person name="Overmann J."/>
            <person name="Amann R."/>
            <person name="Jetten M.S.M."/>
            <person name="Mascher T."/>
            <person name="Medema M.H."/>
            <person name="Devos D.P."/>
            <person name="Kaster A.-K."/>
            <person name="Ovreas L."/>
            <person name="Rohde M."/>
            <person name="Galperin M.Y."/>
            <person name="Jogler C."/>
        </authorList>
    </citation>
    <scope>NUCLEOTIDE SEQUENCE [LARGE SCALE GENOMIC DNA]</scope>
    <source>
        <strain evidence="2 3">HG66A1</strain>
    </source>
</reference>
<dbReference type="RefSeq" id="WP_145184439.1">
    <property type="nucleotide sequence ID" value="NZ_CP036266.1"/>
</dbReference>
<dbReference type="AlphaFoldDB" id="A0A517PNG8"/>
<name>A0A517PNG8_9PLAN</name>
<accession>A0A517PNG8</accession>